<accession>A0A8J5SIV7</accession>
<gene>
    <name evidence="1" type="ORF">GUJ93_ZPchr0002g25751</name>
</gene>
<organism evidence="1 2">
    <name type="scientific">Zizania palustris</name>
    <name type="common">Northern wild rice</name>
    <dbReference type="NCBI Taxonomy" id="103762"/>
    <lineage>
        <taxon>Eukaryota</taxon>
        <taxon>Viridiplantae</taxon>
        <taxon>Streptophyta</taxon>
        <taxon>Embryophyta</taxon>
        <taxon>Tracheophyta</taxon>
        <taxon>Spermatophyta</taxon>
        <taxon>Magnoliopsida</taxon>
        <taxon>Liliopsida</taxon>
        <taxon>Poales</taxon>
        <taxon>Poaceae</taxon>
        <taxon>BOP clade</taxon>
        <taxon>Oryzoideae</taxon>
        <taxon>Oryzeae</taxon>
        <taxon>Zizaniinae</taxon>
        <taxon>Zizania</taxon>
    </lineage>
</organism>
<keyword evidence="2" id="KW-1185">Reference proteome</keyword>
<protein>
    <submittedName>
        <fullName evidence="1">Uncharacterized protein</fullName>
    </submittedName>
</protein>
<sequence length="87" mass="9422">MACYPPCLSVGRRTSWGAEAIHASARDALDTSLSAALLFDCDGVLVDTENVSHHISFKSHLLRVGLCVEVVARAALVAIRRLQTQME</sequence>
<name>A0A8J5SIV7_ZIZPA</name>
<evidence type="ECO:0000313" key="1">
    <source>
        <dbReference type="EMBL" id="KAG8058941.1"/>
    </source>
</evidence>
<dbReference type="Proteomes" id="UP000729402">
    <property type="component" value="Unassembled WGS sequence"/>
</dbReference>
<dbReference type="AlphaFoldDB" id="A0A8J5SIV7"/>
<proteinExistence type="predicted"/>
<dbReference type="EMBL" id="JAAALK010000287">
    <property type="protein sequence ID" value="KAG8058941.1"/>
    <property type="molecule type" value="Genomic_DNA"/>
</dbReference>
<evidence type="ECO:0000313" key="2">
    <source>
        <dbReference type="Proteomes" id="UP000729402"/>
    </source>
</evidence>
<reference evidence="1" key="2">
    <citation type="submission" date="2021-02" db="EMBL/GenBank/DDBJ databases">
        <authorList>
            <person name="Kimball J.A."/>
            <person name="Haas M.W."/>
            <person name="Macchietto M."/>
            <person name="Kono T."/>
            <person name="Duquette J."/>
            <person name="Shao M."/>
        </authorList>
    </citation>
    <scope>NUCLEOTIDE SEQUENCE</scope>
    <source>
        <tissue evidence="1">Fresh leaf tissue</tissue>
    </source>
</reference>
<comment type="caution">
    <text evidence="1">The sequence shown here is derived from an EMBL/GenBank/DDBJ whole genome shotgun (WGS) entry which is preliminary data.</text>
</comment>
<reference evidence="1" key="1">
    <citation type="journal article" date="2021" name="bioRxiv">
        <title>Whole Genome Assembly and Annotation of Northern Wild Rice, Zizania palustris L., Supports a Whole Genome Duplication in the Zizania Genus.</title>
        <authorList>
            <person name="Haas M."/>
            <person name="Kono T."/>
            <person name="Macchietto M."/>
            <person name="Millas R."/>
            <person name="McGilp L."/>
            <person name="Shao M."/>
            <person name="Duquette J."/>
            <person name="Hirsch C.N."/>
            <person name="Kimball J."/>
        </authorList>
    </citation>
    <scope>NUCLEOTIDE SEQUENCE</scope>
    <source>
        <tissue evidence="1">Fresh leaf tissue</tissue>
    </source>
</reference>